<reference evidence="8" key="1">
    <citation type="journal article" date="2013" name="Environ. Microbiol.">
        <title>Microbiota from the distal guts of lean and obese adolescents exhibit partial functional redundancy besides clear differences in community structure.</title>
        <authorList>
            <person name="Ferrer M."/>
            <person name="Ruiz A."/>
            <person name="Lanza F."/>
            <person name="Haange S.B."/>
            <person name="Oberbach A."/>
            <person name="Till H."/>
            <person name="Bargiela R."/>
            <person name="Campoy C."/>
            <person name="Segura M.T."/>
            <person name="Richter M."/>
            <person name="von Bergen M."/>
            <person name="Seifert J."/>
            <person name="Suarez A."/>
        </authorList>
    </citation>
    <scope>NUCLEOTIDE SEQUENCE</scope>
</reference>
<feature type="transmembrane region" description="Helical" evidence="6">
    <location>
        <begin position="12"/>
        <end position="37"/>
    </location>
</feature>
<dbReference type="PANTHER" id="PTHR32309:SF13">
    <property type="entry name" value="FERRIC ENTEROBACTIN TRANSPORT PROTEIN FEPE"/>
    <property type="match status" value="1"/>
</dbReference>
<proteinExistence type="predicted"/>
<feature type="transmembrane region" description="Helical" evidence="6">
    <location>
        <begin position="174"/>
        <end position="195"/>
    </location>
</feature>
<keyword evidence="5 6" id="KW-0472">Membrane</keyword>
<dbReference type="PANTHER" id="PTHR32309">
    <property type="entry name" value="TYROSINE-PROTEIN KINASE"/>
    <property type="match status" value="1"/>
</dbReference>
<evidence type="ECO:0000256" key="6">
    <source>
        <dbReference type="SAM" id="Phobius"/>
    </source>
</evidence>
<feature type="domain" description="Polysaccharide chain length determinant N-terminal" evidence="7">
    <location>
        <begin position="2"/>
        <end position="92"/>
    </location>
</feature>
<evidence type="ECO:0000256" key="1">
    <source>
        <dbReference type="ARBA" id="ARBA00004651"/>
    </source>
</evidence>
<keyword evidence="4 6" id="KW-1133">Transmembrane helix</keyword>
<evidence type="ECO:0000259" key="7">
    <source>
        <dbReference type="Pfam" id="PF02706"/>
    </source>
</evidence>
<dbReference type="InterPro" id="IPR050445">
    <property type="entry name" value="Bact_polysacc_biosynth/exp"/>
</dbReference>
<dbReference type="InterPro" id="IPR003856">
    <property type="entry name" value="LPS_length_determ_N"/>
</dbReference>
<comment type="caution">
    <text evidence="8">The sequence shown here is derived from an EMBL/GenBank/DDBJ whole genome shotgun (WGS) entry which is preliminary data.</text>
</comment>
<dbReference type="GO" id="GO:0004713">
    <property type="term" value="F:protein tyrosine kinase activity"/>
    <property type="evidence" value="ECO:0007669"/>
    <property type="project" value="TreeGrafter"/>
</dbReference>
<keyword evidence="3 6" id="KW-0812">Transmembrane</keyword>
<evidence type="ECO:0000313" key="8">
    <source>
        <dbReference type="EMBL" id="EKC46145.1"/>
    </source>
</evidence>
<organism evidence="8">
    <name type="scientific">human gut metagenome</name>
    <dbReference type="NCBI Taxonomy" id="408170"/>
    <lineage>
        <taxon>unclassified sequences</taxon>
        <taxon>metagenomes</taxon>
        <taxon>organismal metagenomes</taxon>
    </lineage>
</organism>
<evidence type="ECO:0000256" key="5">
    <source>
        <dbReference type="ARBA" id="ARBA00023136"/>
    </source>
</evidence>
<keyword evidence="2" id="KW-1003">Cell membrane</keyword>
<protein>
    <submittedName>
        <fullName evidence="8">Lipopolysaccharide biosynthesis protein</fullName>
    </submittedName>
</protein>
<dbReference type="Pfam" id="PF02706">
    <property type="entry name" value="Wzz"/>
    <property type="match status" value="1"/>
</dbReference>
<evidence type="ECO:0000256" key="2">
    <source>
        <dbReference type="ARBA" id="ARBA00022475"/>
    </source>
</evidence>
<dbReference type="AlphaFoldDB" id="K1RXL2"/>
<comment type="subcellular location">
    <subcellularLocation>
        <location evidence="1">Cell membrane</location>
        <topology evidence="1">Multi-pass membrane protein</topology>
    </subcellularLocation>
</comment>
<evidence type="ECO:0000256" key="3">
    <source>
        <dbReference type="ARBA" id="ARBA00022692"/>
    </source>
</evidence>
<gene>
    <name evidence="8" type="ORF">OBE_16455</name>
</gene>
<evidence type="ECO:0000256" key="4">
    <source>
        <dbReference type="ARBA" id="ARBA00022989"/>
    </source>
</evidence>
<sequence>MEQIDLAEFFRYYLSKIIIVVIGIGLMVVVGNVYSLIARRPLYESNTTIVLASESKDSATYTQNDLQLNQKLVSTYSQIIKSRKVMQKVIDTERLNYTVSQLSENVTVTSVQDTELIKISVNDRNSITAMKIANDIVPVFSEEVKRIYKIDNVSVVDEAVEASKPYNINYVKENLIYILVGFVLASAIIFIIYYFDTTIKSSEIVEDKLGLTVIGIVPKEEKE</sequence>
<dbReference type="GO" id="GO:0005886">
    <property type="term" value="C:plasma membrane"/>
    <property type="evidence" value="ECO:0007669"/>
    <property type="project" value="UniProtKB-SubCell"/>
</dbReference>
<name>K1RXL2_9ZZZZ</name>
<dbReference type="EMBL" id="AJWZ01011204">
    <property type="protein sequence ID" value="EKC46145.1"/>
    <property type="molecule type" value="Genomic_DNA"/>
</dbReference>
<accession>K1RXL2</accession>